<protein>
    <submittedName>
        <fullName evidence="1">DUF72 domain-containing protein</fullName>
    </submittedName>
</protein>
<dbReference type="InterPro" id="IPR002763">
    <property type="entry name" value="DUF72"/>
</dbReference>
<accession>A0ABV6MYS1</accession>
<organism evidence="1 2">
    <name type="scientific">Kutzneria chonburiensis</name>
    <dbReference type="NCBI Taxonomy" id="1483604"/>
    <lineage>
        <taxon>Bacteria</taxon>
        <taxon>Bacillati</taxon>
        <taxon>Actinomycetota</taxon>
        <taxon>Actinomycetes</taxon>
        <taxon>Pseudonocardiales</taxon>
        <taxon>Pseudonocardiaceae</taxon>
        <taxon>Kutzneria</taxon>
    </lineage>
</organism>
<dbReference type="PANTHER" id="PTHR30348:SF4">
    <property type="entry name" value="DUF72 DOMAIN-CONTAINING PROTEIN"/>
    <property type="match status" value="1"/>
</dbReference>
<evidence type="ECO:0000313" key="2">
    <source>
        <dbReference type="Proteomes" id="UP001589810"/>
    </source>
</evidence>
<keyword evidence="2" id="KW-1185">Reference proteome</keyword>
<dbReference type="EMBL" id="JBHLUD010000009">
    <property type="protein sequence ID" value="MFC0545466.1"/>
    <property type="molecule type" value="Genomic_DNA"/>
</dbReference>
<dbReference type="InterPro" id="IPR036520">
    <property type="entry name" value="UPF0759_sf"/>
</dbReference>
<proteinExistence type="predicted"/>
<dbReference type="RefSeq" id="WP_273934514.1">
    <property type="nucleotide sequence ID" value="NZ_CP097263.1"/>
</dbReference>
<sequence length="240" mass="27246">MIRIGTSGWKYPEWRGDFYPTGLVQRRELEFLAGHVDTIEINGTFYSLRTPANFRSWAGQVPAEFVFAVKGIREVTHVRRLRGVDEALRGFFASGVLELGARLGPVLWQLPDRVTFDAAVVAEFLAQLDPVARHAIEVRHESFRTNKFYDLAREHNVAVVYSDGAGKWPVFDVTTADFSYIRLHGGKELYISGYGDQELKSWADRIADMAGDVFVYFDNTMRGRAPRDAVRLADLVRERA</sequence>
<dbReference type="PANTHER" id="PTHR30348">
    <property type="entry name" value="UNCHARACTERIZED PROTEIN YECE"/>
    <property type="match status" value="1"/>
</dbReference>
<comment type="caution">
    <text evidence="1">The sequence shown here is derived from an EMBL/GenBank/DDBJ whole genome shotgun (WGS) entry which is preliminary data.</text>
</comment>
<gene>
    <name evidence="1" type="ORF">ACFFH7_28415</name>
</gene>
<reference evidence="1 2" key="1">
    <citation type="submission" date="2024-09" db="EMBL/GenBank/DDBJ databases">
        <authorList>
            <person name="Sun Q."/>
            <person name="Mori K."/>
        </authorList>
    </citation>
    <scope>NUCLEOTIDE SEQUENCE [LARGE SCALE GENOMIC DNA]</scope>
    <source>
        <strain evidence="1 2">TBRC 1432</strain>
    </source>
</reference>
<dbReference type="Gene3D" id="3.20.20.410">
    <property type="entry name" value="Protein of unknown function UPF0759"/>
    <property type="match status" value="1"/>
</dbReference>
<dbReference type="Proteomes" id="UP001589810">
    <property type="component" value="Unassembled WGS sequence"/>
</dbReference>
<evidence type="ECO:0000313" key="1">
    <source>
        <dbReference type="EMBL" id="MFC0545466.1"/>
    </source>
</evidence>
<name>A0ABV6MYS1_9PSEU</name>
<dbReference type="SUPFAM" id="SSF117396">
    <property type="entry name" value="TM1631-like"/>
    <property type="match status" value="1"/>
</dbReference>
<dbReference type="Pfam" id="PF01904">
    <property type="entry name" value="DUF72"/>
    <property type="match status" value="1"/>
</dbReference>